<comment type="catalytic activity">
    <reaction evidence="1">
        <text>Hydrolysis of terminal non-reducing beta-D-galactose residues in beta-D-galactosides.</text>
        <dbReference type="EC" id="3.2.1.23"/>
    </reaction>
</comment>
<dbReference type="InterPro" id="IPR017853">
    <property type="entry name" value="GH"/>
</dbReference>
<dbReference type="InParanoid" id="A0A068VQ57"/>
<dbReference type="Pfam" id="PF01301">
    <property type="entry name" value="Glyco_hydro_35"/>
    <property type="match status" value="1"/>
</dbReference>
<accession>A0A068VQ57</accession>
<dbReference type="GO" id="GO:0004565">
    <property type="term" value="F:beta-galactosidase activity"/>
    <property type="evidence" value="ECO:0007669"/>
    <property type="project" value="UniProtKB-EC"/>
</dbReference>
<evidence type="ECO:0000259" key="3">
    <source>
        <dbReference type="Pfam" id="PF01301"/>
    </source>
</evidence>
<evidence type="ECO:0000313" key="4">
    <source>
        <dbReference type="EMBL" id="CDP21873.1"/>
    </source>
</evidence>
<keyword evidence="5" id="KW-1185">Reference proteome</keyword>
<feature type="non-terminal residue" evidence="4">
    <location>
        <position position="1"/>
    </location>
</feature>
<evidence type="ECO:0000256" key="2">
    <source>
        <dbReference type="ARBA" id="ARBA00012756"/>
    </source>
</evidence>
<organism evidence="4 5">
    <name type="scientific">Coffea canephora</name>
    <name type="common">Robusta coffee</name>
    <dbReference type="NCBI Taxonomy" id="49390"/>
    <lineage>
        <taxon>Eukaryota</taxon>
        <taxon>Viridiplantae</taxon>
        <taxon>Streptophyta</taxon>
        <taxon>Embryophyta</taxon>
        <taxon>Tracheophyta</taxon>
        <taxon>Spermatophyta</taxon>
        <taxon>Magnoliopsida</taxon>
        <taxon>eudicotyledons</taxon>
        <taxon>Gunneridae</taxon>
        <taxon>Pentapetalae</taxon>
        <taxon>asterids</taxon>
        <taxon>lamiids</taxon>
        <taxon>Gentianales</taxon>
        <taxon>Rubiaceae</taxon>
        <taxon>Ixoroideae</taxon>
        <taxon>Gardenieae complex</taxon>
        <taxon>Bertiereae - Coffeeae clade</taxon>
        <taxon>Coffeeae</taxon>
        <taxon>Coffea</taxon>
    </lineage>
</organism>
<dbReference type="OrthoDB" id="1433858at2759"/>
<reference evidence="5" key="1">
    <citation type="journal article" date="2014" name="Science">
        <title>The coffee genome provides insight into the convergent evolution of caffeine biosynthesis.</title>
        <authorList>
            <person name="Denoeud F."/>
            <person name="Carretero-Paulet L."/>
            <person name="Dereeper A."/>
            <person name="Droc G."/>
            <person name="Guyot R."/>
            <person name="Pietrella M."/>
            <person name="Zheng C."/>
            <person name="Alberti A."/>
            <person name="Anthony F."/>
            <person name="Aprea G."/>
            <person name="Aury J.M."/>
            <person name="Bento P."/>
            <person name="Bernard M."/>
            <person name="Bocs S."/>
            <person name="Campa C."/>
            <person name="Cenci A."/>
            <person name="Combes M.C."/>
            <person name="Crouzillat D."/>
            <person name="Da Silva C."/>
            <person name="Daddiego L."/>
            <person name="De Bellis F."/>
            <person name="Dussert S."/>
            <person name="Garsmeur O."/>
            <person name="Gayraud T."/>
            <person name="Guignon V."/>
            <person name="Jahn K."/>
            <person name="Jamilloux V."/>
            <person name="Joet T."/>
            <person name="Labadie K."/>
            <person name="Lan T."/>
            <person name="Leclercq J."/>
            <person name="Lepelley M."/>
            <person name="Leroy T."/>
            <person name="Li L.T."/>
            <person name="Librado P."/>
            <person name="Lopez L."/>
            <person name="Munoz A."/>
            <person name="Noel B."/>
            <person name="Pallavicini A."/>
            <person name="Perrotta G."/>
            <person name="Poncet V."/>
            <person name="Pot D."/>
            <person name="Priyono X."/>
            <person name="Rigoreau M."/>
            <person name="Rouard M."/>
            <person name="Rozas J."/>
            <person name="Tranchant-Dubreuil C."/>
            <person name="VanBuren R."/>
            <person name="Zhang Q."/>
            <person name="Andrade A.C."/>
            <person name="Argout X."/>
            <person name="Bertrand B."/>
            <person name="de Kochko A."/>
            <person name="Graziosi G."/>
            <person name="Henry R.J."/>
            <person name="Jayarama X."/>
            <person name="Ming R."/>
            <person name="Nagai C."/>
            <person name="Rounsley S."/>
            <person name="Sankoff D."/>
            <person name="Giuliano G."/>
            <person name="Albert V.A."/>
            <person name="Wincker P."/>
            <person name="Lashermes P."/>
        </authorList>
    </citation>
    <scope>NUCLEOTIDE SEQUENCE [LARGE SCALE GENOMIC DNA]</scope>
    <source>
        <strain evidence="5">cv. DH200-94</strain>
    </source>
</reference>
<dbReference type="EC" id="3.2.1.23" evidence="2"/>
<proteinExistence type="predicted"/>
<sequence length="53" mass="6113">LAFSLVEFIERGSFFISYYTVKFISGTNFGRTAGGPFIATSYYYDNYLHEYGM</sequence>
<name>A0A068VQ57_COFCA</name>
<dbReference type="PhylomeDB" id="A0A068VQ57"/>
<dbReference type="InterPro" id="IPR031330">
    <property type="entry name" value="Gly_Hdrlase_35_cat"/>
</dbReference>
<protein>
    <recommendedName>
        <fullName evidence="2">beta-galactosidase</fullName>
        <ecNumber evidence="2">3.2.1.23</ecNumber>
    </recommendedName>
</protein>
<evidence type="ECO:0000313" key="5">
    <source>
        <dbReference type="Proteomes" id="UP000295252"/>
    </source>
</evidence>
<feature type="domain" description="Glycoside hydrolase 35 catalytic" evidence="3">
    <location>
        <begin position="2"/>
        <end position="52"/>
    </location>
</feature>
<dbReference type="STRING" id="49390.A0A068VQ57"/>
<gene>
    <name evidence="4" type="ORF">GSCOC_T00003347001</name>
</gene>
<dbReference type="Gramene" id="CDP21873">
    <property type="protein sequence ID" value="CDP21873"/>
    <property type="gene ID" value="GSCOC_T00003347001"/>
</dbReference>
<dbReference type="EMBL" id="HG746445">
    <property type="protein sequence ID" value="CDP21873.1"/>
    <property type="molecule type" value="Genomic_DNA"/>
</dbReference>
<evidence type="ECO:0000256" key="1">
    <source>
        <dbReference type="ARBA" id="ARBA00001412"/>
    </source>
</evidence>
<dbReference type="SUPFAM" id="SSF51445">
    <property type="entry name" value="(Trans)glycosidases"/>
    <property type="match status" value="1"/>
</dbReference>
<dbReference type="Proteomes" id="UP000295252">
    <property type="component" value="Unassembled WGS sequence"/>
</dbReference>
<dbReference type="AlphaFoldDB" id="A0A068VQ57"/>